<proteinExistence type="predicted"/>
<evidence type="ECO:0000256" key="4">
    <source>
        <dbReference type="ARBA" id="ARBA00022741"/>
    </source>
</evidence>
<dbReference type="GO" id="GO:0006790">
    <property type="term" value="P:sulfur compound metabolic process"/>
    <property type="evidence" value="ECO:0007669"/>
    <property type="project" value="InterPro"/>
</dbReference>
<protein>
    <recommendedName>
        <fullName evidence="1">sulfate adenylyltransferase</fullName>
        <ecNumber evidence="1">2.7.7.4</ecNumber>
    </recommendedName>
</protein>
<evidence type="ECO:0000313" key="9">
    <source>
        <dbReference type="Proteomes" id="UP000327011"/>
    </source>
</evidence>
<feature type="domain" description="Tr-type G" evidence="7">
    <location>
        <begin position="1"/>
        <end position="214"/>
    </location>
</feature>
<dbReference type="EMBL" id="VYTZ01000012">
    <property type="protein sequence ID" value="KAA9375242.1"/>
    <property type="molecule type" value="Genomic_DNA"/>
</dbReference>
<accession>A0A5J5JVI3</accession>
<dbReference type="SUPFAM" id="SSF50447">
    <property type="entry name" value="Translation proteins"/>
    <property type="match status" value="1"/>
</dbReference>
<dbReference type="InterPro" id="IPR044139">
    <property type="entry name" value="CysN_NoDQ_III"/>
</dbReference>
<dbReference type="InterPro" id="IPR050100">
    <property type="entry name" value="TRAFAC_GTPase_members"/>
</dbReference>
<dbReference type="InterPro" id="IPR041757">
    <property type="entry name" value="CysN_GTP-bd"/>
</dbReference>
<dbReference type="GO" id="GO:0004781">
    <property type="term" value="F:sulfate adenylyltransferase (ATP) activity"/>
    <property type="evidence" value="ECO:0007669"/>
    <property type="project" value="UniProtKB-EC"/>
</dbReference>
<dbReference type="EC" id="2.7.7.4" evidence="1"/>
<dbReference type="InterPro" id="IPR005225">
    <property type="entry name" value="Small_GTP-bd"/>
</dbReference>
<dbReference type="GO" id="GO:0005524">
    <property type="term" value="F:ATP binding"/>
    <property type="evidence" value="ECO:0007669"/>
    <property type="project" value="UniProtKB-KW"/>
</dbReference>
<dbReference type="FunFam" id="3.40.50.300:FF:000119">
    <property type="entry name" value="Sulfate adenylyltransferase subunit 1"/>
    <property type="match status" value="1"/>
</dbReference>
<keyword evidence="6" id="KW-0342">GTP-binding</keyword>
<evidence type="ECO:0000259" key="7">
    <source>
        <dbReference type="PROSITE" id="PS51722"/>
    </source>
</evidence>
<evidence type="ECO:0000256" key="3">
    <source>
        <dbReference type="ARBA" id="ARBA00022695"/>
    </source>
</evidence>
<dbReference type="GO" id="GO:0003924">
    <property type="term" value="F:GTPase activity"/>
    <property type="evidence" value="ECO:0007669"/>
    <property type="project" value="InterPro"/>
</dbReference>
<dbReference type="PROSITE" id="PS00301">
    <property type="entry name" value="G_TR_1"/>
    <property type="match status" value="1"/>
</dbReference>
<keyword evidence="4" id="KW-0547">Nucleotide-binding</keyword>
<dbReference type="NCBIfam" id="TIGR00231">
    <property type="entry name" value="small_GTP"/>
    <property type="match status" value="1"/>
</dbReference>
<evidence type="ECO:0000256" key="5">
    <source>
        <dbReference type="ARBA" id="ARBA00022840"/>
    </source>
</evidence>
<reference evidence="8 9" key="1">
    <citation type="submission" date="2019-09" db="EMBL/GenBank/DDBJ databases">
        <title>Screening of Novel Bioactive Compounds from Soil-Associated.</title>
        <authorList>
            <person name="Gong X."/>
        </authorList>
    </citation>
    <scope>NUCLEOTIDE SEQUENCE [LARGE SCALE GENOMIC DNA]</scope>
    <source>
        <strain evidence="8 9">Gxj-6</strain>
    </source>
</reference>
<comment type="caution">
    <text evidence="8">The sequence shown here is derived from an EMBL/GenBank/DDBJ whole genome shotgun (WGS) entry which is preliminary data.</text>
</comment>
<evidence type="ECO:0000256" key="1">
    <source>
        <dbReference type="ARBA" id="ARBA00012391"/>
    </source>
</evidence>
<dbReference type="InterPro" id="IPR027417">
    <property type="entry name" value="P-loop_NTPase"/>
</dbReference>
<dbReference type="SUPFAM" id="SSF52540">
    <property type="entry name" value="P-loop containing nucleoside triphosphate hydrolases"/>
    <property type="match status" value="1"/>
</dbReference>
<dbReference type="InterPro" id="IPR054696">
    <property type="entry name" value="GTP-eEF1A_C"/>
</dbReference>
<dbReference type="InterPro" id="IPR000795">
    <property type="entry name" value="T_Tr_GTP-bd_dom"/>
</dbReference>
<dbReference type="PRINTS" id="PR00315">
    <property type="entry name" value="ELONGATNFCT"/>
</dbReference>
<dbReference type="InterPro" id="IPR044138">
    <property type="entry name" value="CysN_II"/>
</dbReference>
<sequence>MDILRFATAGSVDDGKSTLIGRLLFDSKAIFEDQLEAVERTSRDRGTEYTDLSLLTDGLRAEREQGITIDVAYRYFATPKRKFIIADTPGHIQYTRNMVTGASTADLAIILIDARKGVLEQSRRHAFLTTLLRVPHLVLAVNKMDLVDYSETRFDEIREEFTAFASKLNASDLTFIPISALHGDNVVSRSENMPWYEGSSLLHHLEHVHIASDRNLVDVRFPVQYVIRPHSATSQELHDYRGYAGQVAGGVLKPGDEVLHLPSGLTTTIAAIDTFDGPVEEAFAPMSVTLRLADDIDISRGDMICRPNNQPHAAQEIDAMVSWMADGVKLQPRSKLIIKHTTRTARALVRDLHYRLDVNTLHRDESATALGLNEIGRVSLRTTQPLFVDDYARNRLTGGFILIDEATNGTVGAGMIVDAH</sequence>
<dbReference type="InterPro" id="IPR031157">
    <property type="entry name" value="G_TR_CS"/>
</dbReference>
<dbReference type="Gene3D" id="3.40.50.300">
    <property type="entry name" value="P-loop containing nucleotide triphosphate hydrolases"/>
    <property type="match status" value="1"/>
</dbReference>
<keyword evidence="5" id="KW-0067">ATP-binding</keyword>
<dbReference type="Pfam" id="PF00009">
    <property type="entry name" value="GTP_EFTU"/>
    <property type="match status" value="1"/>
</dbReference>
<name>A0A5J5JVI3_9ACTN</name>
<dbReference type="Pfam" id="PF22594">
    <property type="entry name" value="GTP-eEF1A_C"/>
    <property type="match status" value="1"/>
</dbReference>
<dbReference type="CDD" id="cd04095">
    <property type="entry name" value="CysN_NoDQ_III"/>
    <property type="match status" value="1"/>
</dbReference>
<dbReference type="PROSITE" id="PS51722">
    <property type="entry name" value="G_TR_2"/>
    <property type="match status" value="1"/>
</dbReference>
<dbReference type="AlphaFoldDB" id="A0A5J5JVI3"/>
<dbReference type="InterPro" id="IPR009001">
    <property type="entry name" value="Transl_elong_EF1A/Init_IF2_C"/>
</dbReference>
<dbReference type="Gene3D" id="2.40.30.10">
    <property type="entry name" value="Translation factors"/>
    <property type="match status" value="2"/>
</dbReference>
<gene>
    <name evidence="8" type="primary">cysN</name>
    <name evidence="8" type="ORF">F5972_28140</name>
</gene>
<dbReference type="CDD" id="cd03695">
    <property type="entry name" value="CysN_NodQ_II"/>
    <property type="match status" value="1"/>
</dbReference>
<dbReference type="NCBIfam" id="NF003478">
    <property type="entry name" value="PRK05124.1"/>
    <property type="match status" value="1"/>
</dbReference>
<dbReference type="NCBIfam" id="TIGR02034">
    <property type="entry name" value="CysN"/>
    <property type="match status" value="1"/>
</dbReference>
<dbReference type="PANTHER" id="PTHR23115">
    <property type="entry name" value="TRANSLATION FACTOR"/>
    <property type="match status" value="1"/>
</dbReference>
<evidence type="ECO:0000313" key="8">
    <source>
        <dbReference type="EMBL" id="KAA9375242.1"/>
    </source>
</evidence>
<evidence type="ECO:0000256" key="2">
    <source>
        <dbReference type="ARBA" id="ARBA00022679"/>
    </source>
</evidence>
<dbReference type="CDD" id="cd04166">
    <property type="entry name" value="CysN_ATPS"/>
    <property type="match status" value="1"/>
</dbReference>
<evidence type="ECO:0000256" key="6">
    <source>
        <dbReference type="ARBA" id="ARBA00023134"/>
    </source>
</evidence>
<keyword evidence="3 8" id="KW-0548">Nucleotidyltransferase</keyword>
<keyword evidence="2 8" id="KW-0808">Transferase</keyword>
<organism evidence="8 9">
    <name type="scientific">Microbispora cellulosiformans</name>
    <dbReference type="NCBI Taxonomy" id="2614688"/>
    <lineage>
        <taxon>Bacteria</taxon>
        <taxon>Bacillati</taxon>
        <taxon>Actinomycetota</taxon>
        <taxon>Actinomycetes</taxon>
        <taxon>Streptosporangiales</taxon>
        <taxon>Streptosporangiaceae</taxon>
        <taxon>Microbispora</taxon>
    </lineage>
</organism>
<dbReference type="RefSeq" id="WP_150937579.1">
    <property type="nucleotide sequence ID" value="NZ_VYTZ01000012.1"/>
</dbReference>
<dbReference type="GO" id="GO:0005525">
    <property type="term" value="F:GTP binding"/>
    <property type="evidence" value="ECO:0007669"/>
    <property type="project" value="UniProtKB-KW"/>
</dbReference>
<dbReference type="Proteomes" id="UP000327011">
    <property type="component" value="Unassembled WGS sequence"/>
</dbReference>
<dbReference type="InterPro" id="IPR011779">
    <property type="entry name" value="SO4_adenylTrfase_lsu"/>
</dbReference>
<dbReference type="InterPro" id="IPR009000">
    <property type="entry name" value="Transl_B-barrel_sf"/>
</dbReference>
<dbReference type="SUPFAM" id="SSF50465">
    <property type="entry name" value="EF-Tu/eEF-1alpha/eIF2-gamma C-terminal domain"/>
    <property type="match status" value="1"/>
</dbReference>
<keyword evidence="9" id="KW-1185">Reference proteome</keyword>